<accession>A0ABM0TSN8</accession>
<organism evidence="1 2">
    <name type="scientific">Camelina sativa</name>
    <name type="common">False flax</name>
    <name type="synonym">Myagrum sativum</name>
    <dbReference type="NCBI Taxonomy" id="90675"/>
    <lineage>
        <taxon>Eukaryota</taxon>
        <taxon>Viridiplantae</taxon>
        <taxon>Streptophyta</taxon>
        <taxon>Embryophyta</taxon>
        <taxon>Tracheophyta</taxon>
        <taxon>Spermatophyta</taxon>
        <taxon>Magnoliopsida</taxon>
        <taxon>eudicotyledons</taxon>
        <taxon>Gunneridae</taxon>
        <taxon>Pentapetalae</taxon>
        <taxon>rosids</taxon>
        <taxon>malvids</taxon>
        <taxon>Brassicales</taxon>
        <taxon>Brassicaceae</taxon>
        <taxon>Camelineae</taxon>
        <taxon>Camelina</taxon>
    </lineage>
</organism>
<dbReference type="Proteomes" id="UP000694864">
    <property type="component" value="Chromosome 9"/>
</dbReference>
<dbReference type="InterPro" id="IPR036047">
    <property type="entry name" value="F-box-like_dom_sf"/>
</dbReference>
<name>A0ABM0TSN8_CAMSA</name>
<dbReference type="GeneID" id="104714900"/>
<dbReference type="PANTHER" id="PTHR32278:SF57">
    <property type="entry name" value="F-BOX PROTEIN PP2-B2-RELATED"/>
    <property type="match status" value="1"/>
</dbReference>
<proteinExistence type="predicted"/>
<dbReference type="InterPro" id="IPR025886">
    <property type="entry name" value="PP2-like"/>
</dbReference>
<keyword evidence="1" id="KW-1185">Reference proteome</keyword>
<evidence type="ECO:0000313" key="2">
    <source>
        <dbReference type="RefSeq" id="XP_010430671.1"/>
    </source>
</evidence>
<dbReference type="SUPFAM" id="SSF81383">
    <property type="entry name" value="F-box domain"/>
    <property type="match status" value="1"/>
</dbReference>
<dbReference type="PANTHER" id="PTHR32278">
    <property type="entry name" value="F-BOX DOMAIN-CONTAINING PROTEIN"/>
    <property type="match status" value="1"/>
</dbReference>
<gene>
    <name evidence="2" type="primary">LOC104714900</name>
</gene>
<evidence type="ECO:0000313" key="1">
    <source>
        <dbReference type="Proteomes" id="UP000694864"/>
    </source>
</evidence>
<sequence>MGQKHGVDARGKGGEFCGCWEIITEFINGSSPSFDDLPDDCISIISSFTTTPRDAFLAALVSKSFALQFDSDSVWEKFLPSPDYVSQIPKSRVFSSKKELYFALCDPFPNHNGRMSFRLDKASGKKCVMLSARKLLIRGATNPRIWKWISIPESRFEKVPELLDIDTFNIRGALNTRNISPGTHYSTYIVYTKTSHCYGFQNCPIQVGVGFQGYVMPKTSIYLDTVKKWPGRKIEYSKKRKDGWMEAKIGDFFNEGGFMGFDDLIEVSIVDVTRRLRTKKGVIIEGIEFRPKDTSQ</sequence>
<dbReference type="Pfam" id="PF14299">
    <property type="entry name" value="PP2"/>
    <property type="match status" value="1"/>
</dbReference>
<protein>
    <submittedName>
        <fullName evidence="2">F-box protein PP2-B5-like</fullName>
    </submittedName>
</protein>
<dbReference type="CDD" id="cd22162">
    <property type="entry name" value="F-box_AtSKIP3-like"/>
    <property type="match status" value="1"/>
</dbReference>
<reference evidence="1" key="1">
    <citation type="journal article" date="2014" name="Nat. Commun.">
        <title>The emerging biofuel crop Camelina sativa retains a highly undifferentiated hexaploid genome structure.</title>
        <authorList>
            <person name="Kagale S."/>
            <person name="Koh C."/>
            <person name="Nixon J."/>
            <person name="Bollina V."/>
            <person name="Clarke W.E."/>
            <person name="Tuteja R."/>
            <person name="Spillane C."/>
            <person name="Robinson S.J."/>
            <person name="Links M.G."/>
            <person name="Clarke C."/>
            <person name="Higgins E.E."/>
            <person name="Huebert T."/>
            <person name="Sharpe A.G."/>
            <person name="Parkin I.A."/>
        </authorList>
    </citation>
    <scope>NUCLEOTIDE SEQUENCE [LARGE SCALE GENOMIC DNA]</scope>
    <source>
        <strain evidence="1">cv. DH55</strain>
    </source>
</reference>
<reference evidence="2" key="2">
    <citation type="submission" date="2025-08" db="UniProtKB">
        <authorList>
            <consortium name="RefSeq"/>
        </authorList>
    </citation>
    <scope>IDENTIFICATION</scope>
    <source>
        <tissue evidence="2">Leaf</tissue>
    </source>
</reference>
<dbReference type="RefSeq" id="XP_010430671.1">
    <property type="nucleotide sequence ID" value="XM_010432369.1"/>
</dbReference>